<dbReference type="FunFam" id="3.30.200.20:FF:000347">
    <property type="entry name" value="serine/threonine-protein kinase 32A isoform X2"/>
    <property type="match status" value="1"/>
</dbReference>
<dbReference type="Proteomes" id="UP000504606">
    <property type="component" value="Unplaced"/>
</dbReference>
<dbReference type="Gene3D" id="3.30.200.20">
    <property type="entry name" value="Phosphorylase Kinase, domain 1"/>
    <property type="match status" value="1"/>
</dbReference>
<keyword evidence="3 6" id="KW-0547">Nucleotide-binding</keyword>
<dbReference type="KEGG" id="foc:113214435"/>
<dbReference type="GO" id="GO:0005524">
    <property type="term" value="F:ATP binding"/>
    <property type="evidence" value="ECO:0007669"/>
    <property type="project" value="UniProtKB-UniRule"/>
</dbReference>
<dbReference type="Pfam" id="PF00069">
    <property type="entry name" value="Pkinase"/>
    <property type="match status" value="1"/>
</dbReference>
<dbReference type="PROSITE" id="PS50011">
    <property type="entry name" value="PROTEIN_KINASE_DOM"/>
    <property type="match status" value="1"/>
</dbReference>
<evidence type="ECO:0000256" key="6">
    <source>
        <dbReference type="PROSITE-ProRule" id="PRU10141"/>
    </source>
</evidence>
<dbReference type="Gene3D" id="1.10.510.10">
    <property type="entry name" value="Transferase(Phosphotransferase) domain 1"/>
    <property type="match status" value="1"/>
</dbReference>
<dbReference type="PROSITE" id="PS00108">
    <property type="entry name" value="PROTEIN_KINASE_ST"/>
    <property type="match status" value="1"/>
</dbReference>
<proteinExistence type="predicted"/>
<dbReference type="FunFam" id="1.10.510.10:FF:000169">
    <property type="entry name" value="Serine/threonine-protein kinase 32A"/>
    <property type="match status" value="1"/>
</dbReference>
<feature type="region of interest" description="Disordered" evidence="7">
    <location>
        <begin position="399"/>
        <end position="571"/>
    </location>
</feature>
<accession>A0A9C6TSP6</accession>
<evidence type="ECO:0000259" key="8">
    <source>
        <dbReference type="PROSITE" id="PS50011"/>
    </source>
</evidence>
<evidence type="ECO:0000313" key="10">
    <source>
        <dbReference type="RefSeq" id="XP_052119766.1"/>
    </source>
</evidence>
<gene>
    <name evidence="10" type="primary">LOC113214435</name>
</gene>
<name>A0A9C6TSP6_FRAOC</name>
<dbReference type="PROSITE" id="PS00107">
    <property type="entry name" value="PROTEIN_KINASE_ATP"/>
    <property type="match status" value="1"/>
</dbReference>
<evidence type="ECO:0000256" key="2">
    <source>
        <dbReference type="ARBA" id="ARBA00022679"/>
    </source>
</evidence>
<keyword evidence="9" id="KW-1185">Reference proteome</keyword>
<keyword evidence="4 10" id="KW-0418">Kinase</keyword>
<dbReference type="GO" id="GO:0009966">
    <property type="term" value="P:regulation of signal transduction"/>
    <property type="evidence" value="ECO:0007669"/>
    <property type="project" value="TreeGrafter"/>
</dbReference>
<dbReference type="OrthoDB" id="354826at2759"/>
<feature type="compositionally biased region" description="Low complexity" evidence="7">
    <location>
        <begin position="453"/>
        <end position="467"/>
    </location>
</feature>
<dbReference type="SUPFAM" id="SSF56112">
    <property type="entry name" value="Protein kinase-like (PK-like)"/>
    <property type="match status" value="1"/>
</dbReference>
<dbReference type="InterPro" id="IPR008271">
    <property type="entry name" value="Ser/Thr_kinase_AS"/>
</dbReference>
<feature type="compositionally biased region" description="Gly residues" evidence="7">
    <location>
        <begin position="492"/>
        <end position="506"/>
    </location>
</feature>
<dbReference type="GO" id="GO:0001664">
    <property type="term" value="F:G protein-coupled receptor binding"/>
    <property type="evidence" value="ECO:0007669"/>
    <property type="project" value="TreeGrafter"/>
</dbReference>
<dbReference type="GO" id="GO:0007186">
    <property type="term" value="P:G protein-coupled receptor signaling pathway"/>
    <property type="evidence" value="ECO:0007669"/>
    <property type="project" value="TreeGrafter"/>
</dbReference>
<evidence type="ECO:0000256" key="1">
    <source>
        <dbReference type="ARBA" id="ARBA00022527"/>
    </source>
</evidence>
<feature type="region of interest" description="Disordered" evidence="7">
    <location>
        <begin position="587"/>
        <end position="659"/>
    </location>
</feature>
<dbReference type="InterPro" id="IPR000719">
    <property type="entry name" value="Prot_kinase_dom"/>
</dbReference>
<evidence type="ECO:0000256" key="5">
    <source>
        <dbReference type="ARBA" id="ARBA00022840"/>
    </source>
</evidence>
<dbReference type="PANTHER" id="PTHR24355">
    <property type="entry name" value="G PROTEIN-COUPLED RECEPTOR KINASE/RIBOSOMAL PROTEIN S6 KINASE"/>
    <property type="match status" value="1"/>
</dbReference>
<evidence type="ECO:0000256" key="3">
    <source>
        <dbReference type="ARBA" id="ARBA00022741"/>
    </source>
</evidence>
<dbReference type="PANTHER" id="PTHR24355:SF30">
    <property type="entry name" value="SERINE_THREONINE-PROTEIN KINASE 32B ISOFORM X1"/>
    <property type="match status" value="1"/>
</dbReference>
<reference evidence="10" key="2">
    <citation type="submission" date="2025-08" db="UniProtKB">
        <authorList>
            <consortium name="RefSeq"/>
        </authorList>
    </citation>
    <scope>IDENTIFICATION</scope>
    <source>
        <tissue evidence="10">Whole organism</tissue>
    </source>
</reference>
<keyword evidence="5 6" id="KW-0067">ATP-binding</keyword>
<reference evidence="10" key="1">
    <citation type="journal article" date="2018" name="Proc. Natl. Acad. Sci. U.S.A.">
        <title>Phylogenomics and the evolution of hemipteroid insects.</title>
        <authorList>
            <person name="Johnson K.P."/>
            <person name="Dietrich C.H."/>
            <person name="Friedrich F."/>
            <person name="Beutel R.G."/>
            <person name="Wipfler B."/>
            <person name="Peters R.S."/>
            <person name="Allen J.M."/>
            <person name="Petersen M."/>
            <person name="Donath A."/>
            <person name="Walden K.K."/>
            <person name="Kozlov A.M."/>
            <person name="Podsiadlowski L."/>
            <person name="Mayer C."/>
            <person name="Meusemann K."/>
            <person name="Vasilikopoulos A."/>
            <person name="Waterhouse R.M."/>
            <person name="Cameron S.L."/>
            <person name="Weirauch C."/>
            <person name="Swanson D.R."/>
            <person name="Percy D.M."/>
            <person name="Hardy N.B."/>
            <person name="Terry I."/>
            <person name="Liu S."/>
            <person name="Zhou X."/>
            <person name="Misof B."/>
            <person name="Robertson H.M."/>
            <person name="Yoshizawa K."/>
        </authorList>
    </citation>
    <scope>NUCLEOTIDE SEQUENCE</scope>
    <source>
        <tissue evidence="10">Whole organism</tissue>
    </source>
</reference>
<keyword evidence="2" id="KW-0808">Transferase</keyword>
<evidence type="ECO:0000256" key="7">
    <source>
        <dbReference type="SAM" id="MobiDB-lite"/>
    </source>
</evidence>
<dbReference type="GO" id="GO:0004703">
    <property type="term" value="F:G protein-coupled receptor kinase activity"/>
    <property type="evidence" value="ECO:0007669"/>
    <property type="project" value="TreeGrafter"/>
</dbReference>
<evidence type="ECO:0000313" key="9">
    <source>
        <dbReference type="Proteomes" id="UP000504606"/>
    </source>
</evidence>
<sequence length="659" mass="70600">MGNHQSGRVQRSFSEGEEVNFDHFQILRAIGKGSFGKVCIVEKKDKGQMYAMKYMNKGQCIERDALRNVLREVEIMAALDHPFLVNMWFSFQDEEDLFIVSDLLLGGDLRYHVMHDVPFSEECVKLYVCELALALDYLQTKHVVHRDVKPDNILLDEEGHAHLTDFNIATVLEEGHLATSMSGTKPYMAPEIFDCAADVCVGYGFPVDWWSLGVCAYECARGVRPFDIHSATNISEVRALFAAGVYYPSWMSKPFVDLLSRLLCSRPGARISSLAELKKVPFMANVDFDAVLEKKIKPTFTPPRDHLNCDPTHELEEMIIEQRPLHKKKKRLAKQRSIREVGASATLLHVDGLPAADMPPPPPLLLPNFLPFNREREMARKERELKEQAWEQELLQAMGESGAQGSEGEGAAALGCGDAPARPASSTATPPPTPATPATPNSGTPPGSAPLTVSSSGSGCGSACGSRRVSRRSAGDAEEDGRRPCRLSSSGSQGGPGRTGSGGGRSAAGSRGSSPNVVQAGSSRTALSSVAGSAPTSPGDVFRTAEEEAALVAPAQGGAGGEDSPEQRLLLGREQLEQCLTHIAGFSSDLTSLGGRARSRSPTPPRPPASQLPDIRRLQVSSPQGSPPVALDSSGACCSQPDTTTTTPTGCGNGRASVK</sequence>
<dbReference type="AlphaFoldDB" id="A0A9C6TSP6"/>
<dbReference type="InterPro" id="IPR017441">
    <property type="entry name" value="Protein_kinase_ATP_BS"/>
</dbReference>
<dbReference type="CDD" id="cd05578">
    <property type="entry name" value="STKc_Yank1"/>
    <property type="match status" value="1"/>
</dbReference>
<organism evidence="9 10">
    <name type="scientific">Frankliniella occidentalis</name>
    <name type="common">Western flower thrips</name>
    <name type="synonym">Euthrips occidentalis</name>
    <dbReference type="NCBI Taxonomy" id="133901"/>
    <lineage>
        <taxon>Eukaryota</taxon>
        <taxon>Metazoa</taxon>
        <taxon>Ecdysozoa</taxon>
        <taxon>Arthropoda</taxon>
        <taxon>Hexapoda</taxon>
        <taxon>Insecta</taxon>
        <taxon>Pterygota</taxon>
        <taxon>Neoptera</taxon>
        <taxon>Paraneoptera</taxon>
        <taxon>Thysanoptera</taxon>
        <taxon>Terebrantia</taxon>
        <taxon>Thripoidea</taxon>
        <taxon>Thripidae</taxon>
        <taxon>Frankliniella</taxon>
    </lineage>
</organism>
<feature type="binding site" evidence="6">
    <location>
        <position position="53"/>
    </location>
    <ligand>
        <name>ATP</name>
        <dbReference type="ChEBI" id="CHEBI:30616"/>
    </ligand>
</feature>
<keyword evidence="1" id="KW-0723">Serine/threonine-protein kinase</keyword>
<dbReference type="SMART" id="SM00220">
    <property type="entry name" value="S_TKc"/>
    <property type="match status" value="1"/>
</dbReference>
<feature type="compositionally biased region" description="Polar residues" evidence="7">
    <location>
        <begin position="515"/>
        <end position="536"/>
    </location>
</feature>
<dbReference type="InterPro" id="IPR011009">
    <property type="entry name" value="Kinase-like_dom_sf"/>
</dbReference>
<protein>
    <submittedName>
        <fullName evidence="10">Serine/threonine-protein kinase 32A</fullName>
    </submittedName>
</protein>
<feature type="compositionally biased region" description="Low complexity" evidence="7">
    <location>
        <begin position="399"/>
        <end position="428"/>
    </location>
</feature>
<dbReference type="RefSeq" id="XP_052119766.1">
    <property type="nucleotide sequence ID" value="XM_052263806.1"/>
</dbReference>
<evidence type="ECO:0000256" key="4">
    <source>
        <dbReference type="ARBA" id="ARBA00022777"/>
    </source>
</evidence>
<dbReference type="GeneID" id="113214435"/>
<feature type="domain" description="Protein kinase" evidence="8">
    <location>
        <begin position="24"/>
        <end position="283"/>
    </location>
</feature>